<evidence type="ECO:0000256" key="2">
    <source>
        <dbReference type="ARBA" id="ARBA00022448"/>
    </source>
</evidence>
<feature type="transmembrane region" description="Helical" evidence="7">
    <location>
        <begin position="386"/>
        <end position="407"/>
    </location>
</feature>
<keyword evidence="10" id="KW-1185">Reference proteome</keyword>
<sequence>MEVMILSYLGPSARCEWGLTAAQESTLTSMVFLGMTLGAPVWGMVSDTWGRKTSFGLATLFATVFGFATAAAPNFAAMAVFRTLVGFGIPGAVVAFNLLLELTPTRLRGMFAVGIEGFWTIGTILQAGFAFGLLNKYGWRLLVVVSTIPYVVLLLLLPLVPESPRYLLVKGKTEQAQAVLKKLMRVSRADMPEGQLQPLLAGDDSSCKVAEDEPKGCGWLLRKLAASAGNVWLALKQMLGPRLWMTTLTLVFTWMVAAFVYYGLVTLLTHVDFVKGASKQCINGKLVLPREDLVGILITSSAEVPGLLFSLVIVACLGRKLAFALPMVAIAVVLVPLMAGATGPVVGGIQVGVVVCMYLSRFFIYSSFNILWAMTPEYYPTSIRNFGLGVNNAFSRIGGLLSPFAAVNARQDAAWHAAPEAIFAALSLVAGASVLLLPPDKKGKALDDCIEDVTEVPELQRRVSSLVHSRAGSSGSSSWQQGAAAGAGQQQQQQQQQQRAAGGAAGVGGVAADEQPQLTEQGSEQVLLQRIM</sequence>
<name>A0A383V4C5_TETOB</name>
<dbReference type="AlphaFoldDB" id="A0A383V4C5"/>
<feature type="transmembrane region" description="Helical" evidence="7">
    <location>
        <begin position="111"/>
        <end position="131"/>
    </location>
</feature>
<dbReference type="PANTHER" id="PTHR23511:SF5">
    <property type="entry name" value="MAJOR FACILITATOR-TYPE TRANSPORTER HXNZ-RELATED"/>
    <property type="match status" value="1"/>
</dbReference>
<dbReference type="PANTHER" id="PTHR23511">
    <property type="entry name" value="SYNAPTIC VESICLE GLYCOPROTEIN 2"/>
    <property type="match status" value="1"/>
</dbReference>
<dbReference type="SUPFAM" id="SSF103473">
    <property type="entry name" value="MFS general substrate transporter"/>
    <property type="match status" value="1"/>
</dbReference>
<feature type="domain" description="Major facilitator superfamily (MFS) profile" evidence="8">
    <location>
        <begin position="1"/>
        <end position="442"/>
    </location>
</feature>
<evidence type="ECO:0000313" key="9">
    <source>
        <dbReference type="EMBL" id="SZX59642.1"/>
    </source>
</evidence>
<dbReference type="STRING" id="3088.A0A383V4C5"/>
<dbReference type="InterPro" id="IPR020846">
    <property type="entry name" value="MFS_dom"/>
</dbReference>
<keyword evidence="5 7" id="KW-0472">Membrane</keyword>
<protein>
    <recommendedName>
        <fullName evidence="8">Major facilitator superfamily (MFS) profile domain-containing protein</fullName>
    </recommendedName>
</protein>
<dbReference type="InterPro" id="IPR005828">
    <property type="entry name" value="MFS_sugar_transport-like"/>
</dbReference>
<evidence type="ECO:0000256" key="5">
    <source>
        <dbReference type="ARBA" id="ARBA00023136"/>
    </source>
</evidence>
<evidence type="ECO:0000256" key="7">
    <source>
        <dbReference type="SAM" id="Phobius"/>
    </source>
</evidence>
<proteinExistence type="predicted"/>
<feature type="compositionally biased region" description="Low complexity" evidence="6">
    <location>
        <begin position="470"/>
        <end position="502"/>
    </location>
</feature>
<evidence type="ECO:0000256" key="3">
    <source>
        <dbReference type="ARBA" id="ARBA00022692"/>
    </source>
</evidence>
<feature type="transmembrane region" description="Helical" evidence="7">
    <location>
        <begin position="79"/>
        <end position="99"/>
    </location>
</feature>
<feature type="transmembrane region" description="Helical" evidence="7">
    <location>
        <begin position="26"/>
        <end position="43"/>
    </location>
</feature>
<dbReference type="GO" id="GO:0016020">
    <property type="term" value="C:membrane"/>
    <property type="evidence" value="ECO:0007669"/>
    <property type="project" value="UniProtKB-SubCell"/>
</dbReference>
<organism evidence="9 10">
    <name type="scientific">Tetradesmus obliquus</name>
    <name type="common">Green alga</name>
    <name type="synonym">Acutodesmus obliquus</name>
    <dbReference type="NCBI Taxonomy" id="3088"/>
    <lineage>
        <taxon>Eukaryota</taxon>
        <taxon>Viridiplantae</taxon>
        <taxon>Chlorophyta</taxon>
        <taxon>core chlorophytes</taxon>
        <taxon>Chlorophyceae</taxon>
        <taxon>CS clade</taxon>
        <taxon>Sphaeropleales</taxon>
        <taxon>Scenedesmaceae</taxon>
        <taxon>Tetradesmus</taxon>
    </lineage>
</organism>
<comment type="subcellular location">
    <subcellularLocation>
        <location evidence="1">Membrane</location>
        <topology evidence="1">Multi-pass membrane protein</topology>
    </subcellularLocation>
</comment>
<dbReference type="Pfam" id="PF00083">
    <property type="entry name" value="Sugar_tr"/>
    <property type="match status" value="1"/>
</dbReference>
<feature type="transmembrane region" description="Helical" evidence="7">
    <location>
        <begin position="243"/>
        <end position="264"/>
    </location>
</feature>
<evidence type="ECO:0000256" key="4">
    <source>
        <dbReference type="ARBA" id="ARBA00022989"/>
    </source>
</evidence>
<accession>A0A383V4C5</accession>
<feature type="transmembrane region" description="Helical" evidence="7">
    <location>
        <begin position="137"/>
        <end position="160"/>
    </location>
</feature>
<keyword evidence="4 7" id="KW-1133">Transmembrane helix</keyword>
<feature type="region of interest" description="Disordered" evidence="6">
    <location>
        <begin position="470"/>
        <end position="532"/>
    </location>
</feature>
<keyword evidence="3 7" id="KW-0812">Transmembrane</keyword>
<keyword evidence="2" id="KW-0813">Transport</keyword>
<feature type="transmembrane region" description="Helical" evidence="7">
    <location>
        <begin position="351"/>
        <end position="374"/>
    </location>
</feature>
<evidence type="ECO:0000256" key="6">
    <source>
        <dbReference type="SAM" id="MobiDB-lite"/>
    </source>
</evidence>
<feature type="compositionally biased region" description="Polar residues" evidence="6">
    <location>
        <begin position="516"/>
        <end position="526"/>
    </location>
</feature>
<feature type="transmembrane region" description="Helical" evidence="7">
    <location>
        <begin position="55"/>
        <end position="73"/>
    </location>
</feature>
<reference evidence="9 10" key="1">
    <citation type="submission" date="2016-10" db="EMBL/GenBank/DDBJ databases">
        <authorList>
            <person name="Cai Z."/>
        </authorList>
    </citation>
    <scope>NUCLEOTIDE SEQUENCE [LARGE SCALE GENOMIC DNA]</scope>
</reference>
<feature type="transmembrane region" description="Helical" evidence="7">
    <location>
        <begin position="413"/>
        <end position="437"/>
    </location>
</feature>
<dbReference type="EMBL" id="FNXT01000013">
    <property type="protein sequence ID" value="SZX59642.1"/>
    <property type="molecule type" value="Genomic_DNA"/>
</dbReference>
<feature type="transmembrane region" description="Helical" evidence="7">
    <location>
        <begin position="293"/>
        <end position="314"/>
    </location>
</feature>
<dbReference type="Gene3D" id="1.20.1250.20">
    <property type="entry name" value="MFS general substrate transporter like domains"/>
    <property type="match status" value="1"/>
</dbReference>
<dbReference type="Proteomes" id="UP000256970">
    <property type="component" value="Unassembled WGS sequence"/>
</dbReference>
<dbReference type="GO" id="GO:0022857">
    <property type="term" value="F:transmembrane transporter activity"/>
    <property type="evidence" value="ECO:0007669"/>
    <property type="project" value="InterPro"/>
</dbReference>
<dbReference type="PROSITE" id="PS50850">
    <property type="entry name" value="MFS"/>
    <property type="match status" value="1"/>
</dbReference>
<evidence type="ECO:0000259" key="8">
    <source>
        <dbReference type="PROSITE" id="PS50850"/>
    </source>
</evidence>
<feature type="transmembrane region" description="Helical" evidence="7">
    <location>
        <begin position="321"/>
        <end position="339"/>
    </location>
</feature>
<evidence type="ECO:0000313" key="10">
    <source>
        <dbReference type="Proteomes" id="UP000256970"/>
    </source>
</evidence>
<gene>
    <name evidence="9" type="ORF">BQ4739_LOCUS244</name>
</gene>
<dbReference type="InterPro" id="IPR036259">
    <property type="entry name" value="MFS_trans_sf"/>
</dbReference>
<evidence type="ECO:0000256" key="1">
    <source>
        <dbReference type="ARBA" id="ARBA00004141"/>
    </source>
</evidence>